<organism evidence="6 7">
    <name type="scientific">Quercus suber</name>
    <name type="common">Cork oak</name>
    <dbReference type="NCBI Taxonomy" id="58331"/>
    <lineage>
        <taxon>Eukaryota</taxon>
        <taxon>Viridiplantae</taxon>
        <taxon>Streptophyta</taxon>
        <taxon>Embryophyta</taxon>
        <taxon>Tracheophyta</taxon>
        <taxon>Spermatophyta</taxon>
        <taxon>Magnoliopsida</taxon>
        <taxon>eudicotyledons</taxon>
        <taxon>Gunneridae</taxon>
        <taxon>Pentapetalae</taxon>
        <taxon>rosids</taxon>
        <taxon>fabids</taxon>
        <taxon>Fagales</taxon>
        <taxon>Fagaceae</taxon>
        <taxon>Quercus</taxon>
    </lineage>
</organism>
<dbReference type="SUPFAM" id="SSF101148">
    <property type="entry name" value="Plant invertase/pectin methylesterase inhibitor"/>
    <property type="match status" value="2"/>
</dbReference>
<dbReference type="SMART" id="SM00856">
    <property type="entry name" value="PMEI"/>
    <property type="match status" value="2"/>
</dbReference>
<keyword evidence="2" id="KW-1015">Disulfide bond</keyword>
<dbReference type="Gene3D" id="1.20.140.40">
    <property type="entry name" value="Invertase/pectin methylesterase inhibitor family protein"/>
    <property type="match status" value="2"/>
</dbReference>
<evidence type="ECO:0000313" key="7">
    <source>
        <dbReference type="Proteomes" id="UP000237347"/>
    </source>
</evidence>
<dbReference type="Proteomes" id="UP000237347">
    <property type="component" value="Unassembled WGS sequence"/>
</dbReference>
<feature type="domain" description="Pectinesterase inhibitor" evidence="5">
    <location>
        <begin position="19"/>
        <end position="147"/>
    </location>
</feature>
<reference evidence="6 7" key="1">
    <citation type="journal article" date="2018" name="Sci. Data">
        <title>The draft genome sequence of cork oak.</title>
        <authorList>
            <person name="Ramos A.M."/>
            <person name="Usie A."/>
            <person name="Barbosa P."/>
            <person name="Barros P.M."/>
            <person name="Capote T."/>
            <person name="Chaves I."/>
            <person name="Simoes F."/>
            <person name="Abreu I."/>
            <person name="Carrasquinho I."/>
            <person name="Faro C."/>
            <person name="Guimaraes J.B."/>
            <person name="Mendonca D."/>
            <person name="Nobrega F."/>
            <person name="Rodrigues L."/>
            <person name="Saibo N.J.M."/>
            <person name="Varela M.C."/>
            <person name="Egas C."/>
            <person name="Matos J."/>
            <person name="Miguel C.M."/>
            <person name="Oliveira M.M."/>
            <person name="Ricardo C.P."/>
            <person name="Goncalves S."/>
        </authorList>
    </citation>
    <scope>NUCLEOTIDE SEQUENCE [LARGE SCALE GENOMIC DNA]</scope>
    <source>
        <strain evidence="7">cv. HL8</strain>
    </source>
</reference>
<dbReference type="NCBIfam" id="TIGR01614">
    <property type="entry name" value="PME_inhib"/>
    <property type="match status" value="2"/>
</dbReference>
<dbReference type="AlphaFoldDB" id="A0AAW0IHK7"/>
<dbReference type="InterPro" id="IPR035513">
    <property type="entry name" value="Invertase/methylesterase_inhib"/>
</dbReference>
<dbReference type="Pfam" id="PF04043">
    <property type="entry name" value="PMEI"/>
    <property type="match status" value="2"/>
</dbReference>
<protein>
    <submittedName>
        <fullName evidence="6">Pectinesterase inhibitor 12</fullName>
    </submittedName>
</protein>
<evidence type="ECO:0000256" key="2">
    <source>
        <dbReference type="ARBA" id="ARBA00023157"/>
    </source>
</evidence>
<proteinExistence type="inferred from homology"/>
<dbReference type="InterPro" id="IPR006501">
    <property type="entry name" value="Pectinesterase_inhib_dom"/>
</dbReference>
<feature type="chain" id="PRO_5043485956" evidence="4">
    <location>
        <begin position="25"/>
        <end position="295"/>
    </location>
</feature>
<dbReference type="CDD" id="cd15800">
    <property type="entry name" value="PMEI-like_2"/>
    <property type="match status" value="2"/>
</dbReference>
<comment type="similarity">
    <text evidence="3">Belongs to the PMEI family.</text>
</comment>
<keyword evidence="7" id="KW-1185">Reference proteome</keyword>
<evidence type="ECO:0000259" key="5">
    <source>
        <dbReference type="SMART" id="SM00856"/>
    </source>
</evidence>
<accession>A0AAW0IHK7</accession>
<comment type="caution">
    <text evidence="6">The sequence shown here is derived from an EMBL/GenBank/DDBJ whole genome shotgun (WGS) entry which is preliminary data.</text>
</comment>
<dbReference type="PANTHER" id="PTHR35357">
    <property type="entry name" value="OS02G0537100 PROTEIN"/>
    <property type="match status" value="1"/>
</dbReference>
<evidence type="ECO:0000256" key="3">
    <source>
        <dbReference type="ARBA" id="ARBA00038471"/>
    </source>
</evidence>
<evidence type="ECO:0000256" key="4">
    <source>
        <dbReference type="SAM" id="SignalP"/>
    </source>
</evidence>
<gene>
    <name evidence="6" type="primary">PMEI12_0</name>
    <name evidence="6" type="ORF">CFP56_004028</name>
</gene>
<feature type="signal peptide" evidence="4">
    <location>
        <begin position="1"/>
        <end position="24"/>
    </location>
</feature>
<dbReference type="EMBL" id="PKMF04001151">
    <property type="protein sequence ID" value="KAK7813994.1"/>
    <property type="molecule type" value="Genomic_DNA"/>
</dbReference>
<name>A0AAW0IHK7_QUESU</name>
<sequence length="295" mass="31929">MTSSFTVLVFLATATLLLAGQAGGVNLCSKADFPAVCHVAVMNLKDPHLATRSAINLLIVKTTKAKVLARKFRSSDCNEIYDDAVNNLLTCLENLKGHDKASLNINLSAALSDYEQCDDTFADFGRHSPLVRTNKLLKRMASNAITTILLAGQSHGYAVAMDPNDLCKNADNKLFCQAIVNNLTDPLDATVSAIHKLVYASKNAKKLALKQGNSEEIDVCVENFEESIDNLKSGLEGLEKHDLPTLNINLSAALTNYVTCDDAFSESGKTNPLAETDAFLEEMASNCLYLSTLLH</sequence>
<dbReference type="PANTHER" id="PTHR35357:SF8">
    <property type="entry name" value="OS01G0111000 PROTEIN"/>
    <property type="match status" value="1"/>
</dbReference>
<evidence type="ECO:0000256" key="1">
    <source>
        <dbReference type="ARBA" id="ARBA00022729"/>
    </source>
</evidence>
<evidence type="ECO:0000313" key="6">
    <source>
        <dbReference type="EMBL" id="KAK7813994.1"/>
    </source>
</evidence>
<dbReference type="GO" id="GO:0004857">
    <property type="term" value="F:enzyme inhibitor activity"/>
    <property type="evidence" value="ECO:0007669"/>
    <property type="project" value="InterPro"/>
</dbReference>
<feature type="domain" description="Pectinesterase inhibitor" evidence="5">
    <location>
        <begin position="158"/>
        <end position="290"/>
    </location>
</feature>
<keyword evidence="1 4" id="KW-0732">Signal</keyword>